<dbReference type="PANTHER" id="PTHR33887">
    <property type="entry name" value="PB1 DOMAIN-CONTAINING PROTEIN"/>
    <property type="match status" value="1"/>
</dbReference>
<keyword evidence="3" id="KW-1185">Reference proteome</keyword>
<dbReference type="Proteomes" id="UP000625711">
    <property type="component" value="Unassembled WGS sequence"/>
</dbReference>
<evidence type="ECO:0000313" key="3">
    <source>
        <dbReference type="Proteomes" id="UP000625711"/>
    </source>
</evidence>
<dbReference type="Pfam" id="PF15874">
    <property type="entry name" value="Il2rg"/>
    <property type="match status" value="1"/>
</dbReference>
<feature type="compositionally biased region" description="Polar residues" evidence="1">
    <location>
        <begin position="136"/>
        <end position="152"/>
    </location>
</feature>
<dbReference type="EMBL" id="JAACXV010014612">
    <property type="protein sequence ID" value="KAF7265494.1"/>
    <property type="molecule type" value="Genomic_DNA"/>
</dbReference>
<gene>
    <name evidence="2" type="ORF">GWI33_021148</name>
</gene>
<dbReference type="InterPro" id="IPR039471">
    <property type="entry name" value="CXorf65-like"/>
</dbReference>
<dbReference type="AlphaFoldDB" id="A0A834HPI1"/>
<proteinExistence type="predicted"/>
<accession>A0A834HPI1</accession>
<protein>
    <submittedName>
        <fullName evidence="2">Uncharacterized protein</fullName>
    </submittedName>
</protein>
<dbReference type="OrthoDB" id="2109241at2759"/>
<name>A0A834HPI1_RHYFE</name>
<feature type="region of interest" description="Disordered" evidence="1">
    <location>
        <begin position="130"/>
        <end position="152"/>
    </location>
</feature>
<organism evidence="2 3">
    <name type="scientific">Rhynchophorus ferrugineus</name>
    <name type="common">Red palm weevil</name>
    <name type="synonym">Curculio ferrugineus</name>
    <dbReference type="NCBI Taxonomy" id="354439"/>
    <lineage>
        <taxon>Eukaryota</taxon>
        <taxon>Metazoa</taxon>
        <taxon>Ecdysozoa</taxon>
        <taxon>Arthropoda</taxon>
        <taxon>Hexapoda</taxon>
        <taxon>Insecta</taxon>
        <taxon>Pterygota</taxon>
        <taxon>Neoptera</taxon>
        <taxon>Endopterygota</taxon>
        <taxon>Coleoptera</taxon>
        <taxon>Polyphaga</taxon>
        <taxon>Cucujiformia</taxon>
        <taxon>Curculionidae</taxon>
        <taxon>Dryophthorinae</taxon>
        <taxon>Rhynchophorus</taxon>
    </lineage>
</organism>
<dbReference type="PANTHER" id="PTHR33887:SF4">
    <property type="entry name" value="AB2-183"/>
    <property type="match status" value="1"/>
</dbReference>
<evidence type="ECO:0000256" key="1">
    <source>
        <dbReference type="SAM" id="MobiDB-lite"/>
    </source>
</evidence>
<sequence length="152" mass="17541">MFFFLKYIDIEMYQKQEEKNVEISNNGNKTLLINPNCPIGIIKDYLQNQLLIPDDQPFDLCTEKGKQIKLNEISVIESGLEILKEREIYYVILPNNLDETPSILTPLLSKQSKEYSDFMLLQKKRSSIIKMRKGSSTKSRDALSNSSSTTKQ</sequence>
<comment type="caution">
    <text evidence="2">The sequence shown here is derived from an EMBL/GenBank/DDBJ whole genome shotgun (WGS) entry which is preliminary data.</text>
</comment>
<evidence type="ECO:0000313" key="2">
    <source>
        <dbReference type="EMBL" id="KAF7265494.1"/>
    </source>
</evidence>
<reference evidence="2" key="1">
    <citation type="submission" date="2020-08" db="EMBL/GenBank/DDBJ databases">
        <title>Genome sequencing and assembly of the red palm weevil Rhynchophorus ferrugineus.</title>
        <authorList>
            <person name="Dias G.B."/>
            <person name="Bergman C.M."/>
            <person name="Manee M."/>
        </authorList>
    </citation>
    <scope>NUCLEOTIDE SEQUENCE</scope>
    <source>
        <strain evidence="2">AA-2017</strain>
        <tissue evidence="2">Whole larva</tissue>
    </source>
</reference>